<dbReference type="AlphaFoldDB" id="A0A919T8M4"/>
<dbReference type="GO" id="GO:0003676">
    <property type="term" value="F:nucleic acid binding"/>
    <property type="evidence" value="ECO:0007669"/>
    <property type="project" value="InterPro"/>
</dbReference>
<dbReference type="InterPro" id="IPR003029">
    <property type="entry name" value="S1_domain"/>
</dbReference>
<dbReference type="SMART" id="SM00316">
    <property type="entry name" value="S1"/>
    <property type="match status" value="1"/>
</dbReference>
<dbReference type="InterPro" id="IPR012340">
    <property type="entry name" value="NA-bd_OB-fold"/>
</dbReference>
<evidence type="ECO:0000259" key="1">
    <source>
        <dbReference type="PROSITE" id="PS50126"/>
    </source>
</evidence>
<organism evidence="2 3">
    <name type="scientific">Paractinoplanes toevensis</name>
    <dbReference type="NCBI Taxonomy" id="571911"/>
    <lineage>
        <taxon>Bacteria</taxon>
        <taxon>Bacillati</taxon>
        <taxon>Actinomycetota</taxon>
        <taxon>Actinomycetes</taxon>
        <taxon>Micromonosporales</taxon>
        <taxon>Micromonosporaceae</taxon>
        <taxon>Paractinoplanes</taxon>
    </lineage>
</organism>
<dbReference type="SUPFAM" id="SSF50249">
    <property type="entry name" value="Nucleic acid-binding proteins"/>
    <property type="match status" value="1"/>
</dbReference>
<dbReference type="CDD" id="cd00164">
    <property type="entry name" value="S1_like"/>
    <property type="match status" value="1"/>
</dbReference>
<dbReference type="RefSeq" id="WP_369076918.1">
    <property type="nucleotide sequence ID" value="NZ_BOQN01000036.1"/>
</dbReference>
<dbReference type="EMBL" id="BOQN01000036">
    <property type="protein sequence ID" value="GIM90712.1"/>
    <property type="molecule type" value="Genomic_DNA"/>
</dbReference>
<comment type="caution">
    <text evidence="2">The sequence shown here is derived from an EMBL/GenBank/DDBJ whole genome shotgun (WGS) entry which is preliminary data.</text>
</comment>
<sequence length="160" mass="17491">MNSPENQLRRYSTVSGVVADHKKYGLLLHLENGVEGFVDSSDVADRPVDSGDWPSVGITVMAVVLGPTQMGRWRLSMRDRDIRVVTALEDPQAEFGYWDALKVAGPGNSAARDAFLSSPSAVPLLRWALACPWHSSDRKLAEELLATAPGTVKEQFDLPD</sequence>
<keyword evidence="3" id="KW-1185">Reference proteome</keyword>
<reference evidence="2 3" key="1">
    <citation type="submission" date="2021-03" db="EMBL/GenBank/DDBJ databases">
        <title>Whole genome shotgun sequence of Actinoplanes toevensis NBRC 105298.</title>
        <authorList>
            <person name="Komaki H."/>
            <person name="Tamura T."/>
        </authorList>
    </citation>
    <scope>NUCLEOTIDE SEQUENCE [LARGE SCALE GENOMIC DNA]</scope>
    <source>
        <strain evidence="2 3">NBRC 105298</strain>
    </source>
</reference>
<dbReference type="Pfam" id="PF00575">
    <property type="entry name" value="S1"/>
    <property type="match status" value="1"/>
</dbReference>
<feature type="domain" description="S1 motif" evidence="1">
    <location>
        <begin position="11"/>
        <end position="78"/>
    </location>
</feature>
<dbReference type="Gene3D" id="2.40.50.140">
    <property type="entry name" value="Nucleic acid-binding proteins"/>
    <property type="match status" value="1"/>
</dbReference>
<dbReference type="PROSITE" id="PS50126">
    <property type="entry name" value="S1"/>
    <property type="match status" value="1"/>
</dbReference>
<protein>
    <recommendedName>
        <fullName evidence="1">S1 motif domain-containing protein</fullName>
    </recommendedName>
</protein>
<accession>A0A919T8M4</accession>
<gene>
    <name evidence="2" type="ORF">Ato02nite_025050</name>
</gene>
<evidence type="ECO:0000313" key="3">
    <source>
        <dbReference type="Proteomes" id="UP000677082"/>
    </source>
</evidence>
<evidence type="ECO:0000313" key="2">
    <source>
        <dbReference type="EMBL" id="GIM90712.1"/>
    </source>
</evidence>
<name>A0A919T8M4_9ACTN</name>
<dbReference type="Proteomes" id="UP000677082">
    <property type="component" value="Unassembled WGS sequence"/>
</dbReference>
<proteinExistence type="predicted"/>